<sequence length="128" mass="14679">MYPDNFYYTKDHEWIQIKNHKATVGITDFAQKQLGDVVYVEMPEVGNQLEFHQTIGVIESVKAVSDIYSPISGEVIEVNTGLNDSPELVNQDPHGKGWFIRLKVKDETELEKLMSADEYEKFLEGIEE</sequence>
<dbReference type="HAMAP" id="MF_00272">
    <property type="entry name" value="GcvH"/>
    <property type="match status" value="1"/>
</dbReference>
<reference evidence="4" key="1">
    <citation type="journal article" date="2014" name="Front. Microbiol.">
        <title>High frequency of phylogenetically diverse reductive dehalogenase-homologous genes in deep subseafloor sedimentary metagenomes.</title>
        <authorList>
            <person name="Kawai M."/>
            <person name="Futagami T."/>
            <person name="Toyoda A."/>
            <person name="Takaki Y."/>
            <person name="Nishi S."/>
            <person name="Hori S."/>
            <person name="Arai W."/>
            <person name="Tsubouchi T."/>
            <person name="Morono Y."/>
            <person name="Uchiyama I."/>
            <person name="Ito T."/>
            <person name="Fujiyama A."/>
            <person name="Inagaki F."/>
            <person name="Takami H."/>
        </authorList>
    </citation>
    <scope>NUCLEOTIDE SEQUENCE</scope>
    <source>
        <strain evidence="4">Expedition CK06-06</strain>
    </source>
</reference>
<dbReference type="InterPro" id="IPR003016">
    <property type="entry name" value="2-oxoA_DH_lipoyl-BS"/>
</dbReference>
<proteinExistence type="inferred from homology"/>
<dbReference type="PANTHER" id="PTHR11715">
    <property type="entry name" value="GLYCINE CLEAVAGE SYSTEM H PROTEIN"/>
    <property type="match status" value="1"/>
</dbReference>
<comment type="caution">
    <text evidence="4">The sequence shown here is derived from an EMBL/GenBank/DDBJ whole genome shotgun (WGS) entry which is preliminary data.</text>
</comment>
<evidence type="ECO:0000259" key="3">
    <source>
        <dbReference type="PROSITE" id="PS50968"/>
    </source>
</evidence>
<dbReference type="InterPro" id="IPR000089">
    <property type="entry name" value="Biotin_lipoyl"/>
</dbReference>
<dbReference type="PROSITE" id="PS00189">
    <property type="entry name" value="LIPOYL"/>
    <property type="match status" value="1"/>
</dbReference>
<dbReference type="GO" id="GO:0009249">
    <property type="term" value="P:protein lipoylation"/>
    <property type="evidence" value="ECO:0007669"/>
    <property type="project" value="TreeGrafter"/>
</dbReference>
<dbReference type="AlphaFoldDB" id="X1VP36"/>
<dbReference type="SUPFAM" id="SSF51230">
    <property type="entry name" value="Single hybrid motif"/>
    <property type="match status" value="1"/>
</dbReference>
<gene>
    <name evidence="4" type="ORF">S12H4_54490</name>
</gene>
<evidence type="ECO:0000256" key="1">
    <source>
        <dbReference type="ARBA" id="ARBA00009249"/>
    </source>
</evidence>
<dbReference type="Gene3D" id="2.40.50.100">
    <property type="match status" value="1"/>
</dbReference>
<evidence type="ECO:0000313" key="4">
    <source>
        <dbReference type="EMBL" id="GAJ10685.1"/>
    </source>
</evidence>
<dbReference type="InterPro" id="IPR017453">
    <property type="entry name" value="GCV_H_sub"/>
</dbReference>
<keyword evidence="2" id="KW-0450">Lipoyl</keyword>
<dbReference type="NCBIfam" id="TIGR00527">
    <property type="entry name" value="gcvH"/>
    <property type="match status" value="1"/>
</dbReference>
<evidence type="ECO:0000256" key="2">
    <source>
        <dbReference type="ARBA" id="ARBA00022823"/>
    </source>
</evidence>
<dbReference type="GO" id="GO:0005960">
    <property type="term" value="C:glycine cleavage complex"/>
    <property type="evidence" value="ECO:0007669"/>
    <property type="project" value="InterPro"/>
</dbReference>
<accession>X1VP36</accession>
<dbReference type="CDD" id="cd06848">
    <property type="entry name" value="GCS_H"/>
    <property type="match status" value="1"/>
</dbReference>
<dbReference type="InterPro" id="IPR011053">
    <property type="entry name" value="Single_hybrid_motif"/>
</dbReference>
<dbReference type="PROSITE" id="PS50968">
    <property type="entry name" value="BIOTINYL_LIPOYL"/>
    <property type="match status" value="1"/>
</dbReference>
<dbReference type="GO" id="GO:0019464">
    <property type="term" value="P:glycine decarboxylation via glycine cleavage system"/>
    <property type="evidence" value="ECO:0007669"/>
    <property type="project" value="InterPro"/>
</dbReference>
<comment type="similarity">
    <text evidence="1">Belongs to the GcvH family.</text>
</comment>
<feature type="domain" description="Lipoyl-binding" evidence="3">
    <location>
        <begin position="21"/>
        <end position="103"/>
    </location>
</feature>
<dbReference type="Pfam" id="PF01597">
    <property type="entry name" value="GCV_H"/>
    <property type="match status" value="1"/>
</dbReference>
<dbReference type="InterPro" id="IPR002930">
    <property type="entry name" value="GCV_H"/>
</dbReference>
<dbReference type="PANTHER" id="PTHR11715:SF3">
    <property type="entry name" value="GLYCINE CLEAVAGE SYSTEM H PROTEIN-RELATED"/>
    <property type="match status" value="1"/>
</dbReference>
<name>X1VP36_9ZZZZ</name>
<dbReference type="NCBIfam" id="NF002270">
    <property type="entry name" value="PRK01202.1"/>
    <property type="match status" value="1"/>
</dbReference>
<protein>
    <recommendedName>
        <fullName evidence="3">Lipoyl-binding domain-containing protein</fullName>
    </recommendedName>
</protein>
<dbReference type="EMBL" id="BARW01034840">
    <property type="protein sequence ID" value="GAJ10685.1"/>
    <property type="molecule type" value="Genomic_DNA"/>
</dbReference>
<organism evidence="4">
    <name type="scientific">marine sediment metagenome</name>
    <dbReference type="NCBI Taxonomy" id="412755"/>
    <lineage>
        <taxon>unclassified sequences</taxon>
        <taxon>metagenomes</taxon>
        <taxon>ecological metagenomes</taxon>
    </lineage>
</organism>
<dbReference type="GO" id="GO:0005737">
    <property type="term" value="C:cytoplasm"/>
    <property type="evidence" value="ECO:0007669"/>
    <property type="project" value="TreeGrafter"/>
</dbReference>
<dbReference type="InterPro" id="IPR033753">
    <property type="entry name" value="GCV_H/Fam206"/>
</dbReference>